<feature type="transmembrane region" description="Helical" evidence="2">
    <location>
        <begin position="135"/>
        <end position="156"/>
    </location>
</feature>
<dbReference type="PANTHER" id="PTHR28165">
    <property type="entry name" value="NON-CLASSICAL EXPORT PROTEIN 2-RELATED"/>
    <property type="match status" value="1"/>
</dbReference>
<feature type="transmembrane region" description="Helical" evidence="2">
    <location>
        <begin position="97"/>
        <end position="115"/>
    </location>
</feature>
<proteinExistence type="predicted"/>
<keyword evidence="2" id="KW-1133">Transmembrane helix</keyword>
<keyword evidence="13" id="KW-1185">Reference proteome</keyword>
<dbReference type="Proteomes" id="UP000440732">
    <property type="component" value="Unassembled WGS sequence"/>
</dbReference>
<evidence type="ECO:0000313" key="4">
    <source>
        <dbReference type="EMBL" id="KAE9029539.1"/>
    </source>
</evidence>
<protein>
    <recommendedName>
        <fullName evidence="21">MARVEL domain-containing protein</fullName>
    </recommendedName>
</protein>
<organism evidence="8 13">
    <name type="scientific">Phytophthora fragariae</name>
    <dbReference type="NCBI Taxonomy" id="53985"/>
    <lineage>
        <taxon>Eukaryota</taxon>
        <taxon>Sar</taxon>
        <taxon>Stramenopiles</taxon>
        <taxon>Oomycota</taxon>
        <taxon>Peronosporomycetes</taxon>
        <taxon>Peronosporales</taxon>
        <taxon>Peronosporaceae</taxon>
        <taxon>Phytophthora</taxon>
    </lineage>
</organism>
<evidence type="ECO:0000313" key="18">
    <source>
        <dbReference type="Proteomes" id="UP000460718"/>
    </source>
</evidence>
<dbReference type="Proteomes" id="UP000476176">
    <property type="component" value="Unassembled WGS sequence"/>
</dbReference>
<dbReference type="Proteomes" id="UP000441208">
    <property type="component" value="Unassembled WGS sequence"/>
</dbReference>
<evidence type="ECO:0000313" key="16">
    <source>
        <dbReference type="Proteomes" id="UP000440732"/>
    </source>
</evidence>
<feature type="region of interest" description="Disordered" evidence="1">
    <location>
        <begin position="161"/>
        <end position="203"/>
    </location>
</feature>
<dbReference type="InterPro" id="IPR052649">
    <property type="entry name" value="NCE102-like"/>
</dbReference>
<accession>A0A6A3ZHZ3</accession>
<evidence type="ECO:0000313" key="5">
    <source>
        <dbReference type="EMBL" id="KAE9137641.1"/>
    </source>
</evidence>
<evidence type="ECO:0000313" key="8">
    <source>
        <dbReference type="EMBL" id="KAE9235179.1"/>
    </source>
</evidence>
<feature type="transmembrane region" description="Helical" evidence="2">
    <location>
        <begin position="65"/>
        <end position="85"/>
    </location>
</feature>
<dbReference type="EMBL" id="QXFX01000030">
    <property type="protein sequence ID" value="KAE9137641.1"/>
    <property type="molecule type" value="Genomic_DNA"/>
</dbReference>
<evidence type="ECO:0000313" key="14">
    <source>
        <dbReference type="Proteomes" id="UP000437068"/>
    </source>
</evidence>
<evidence type="ECO:0000313" key="17">
    <source>
        <dbReference type="Proteomes" id="UP000441208"/>
    </source>
</evidence>
<dbReference type="EMBL" id="QXGB01000039">
    <property type="protein sequence ID" value="KAE9235179.1"/>
    <property type="molecule type" value="Genomic_DNA"/>
</dbReference>
<dbReference type="Proteomes" id="UP000429523">
    <property type="component" value="Unassembled WGS sequence"/>
</dbReference>
<dbReference type="Proteomes" id="UP000437068">
    <property type="component" value="Unassembled WGS sequence"/>
</dbReference>
<sequence>MAARKSVGSRICLFWTRVLLRFVQFASSLVAYIALQTAGITYQSTAGGRVIAVVVTRGAMNFARVINLLAFLYAFAFLVFVEWLRLCVHPVIYCEKIMDFVLLVCLVVANLVLLLSNMTLHCRRGYDRFVHCGEVYLAVAMTFLSALAFLLTVLIGQSDEDHERRQSRDREATERAGLDERESGAYSQHGEATPVPVVTAQPA</sequence>
<gene>
    <name evidence="11" type="ORF">PF001_g1372</name>
    <name evidence="10" type="ORF">PF002_g1906</name>
    <name evidence="9" type="ORF">PF004_g1322</name>
    <name evidence="8" type="ORF">PF005_g1596</name>
    <name evidence="7" type="ORF">PF006_g1321</name>
    <name evidence="6" type="ORF">PF007_g1572</name>
    <name evidence="3" type="ORF">PF009_g1620</name>
    <name evidence="5" type="ORF">PF010_g1243</name>
    <name evidence="4" type="ORF">PF011_g1017</name>
</gene>
<evidence type="ECO:0000313" key="10">
    <source>
        <dbReference type="EMBL" id="KAE9256360.1"/>
    </source>
</evidence>
<evidence type="ECO:0000313" key="12">
    <source>
        <dbReference type="Proteomes" id="UP000429523"/>
    </source>
</evidence>
<comment type="caution">
    <text evidence="8">The sequence shown here is derived from an EMBL/GenBank/DDBJ whole genome shotgun (WGS) entry which is preliminary data.</text>
</comment>
<dbReference type="Proteomes" id="UP000433483">
    <property type="component" value="Unassembled WGS sequence"/>
</dbReference>
<feature type="compositionally biased region" description="Basic and acidic residues" evidence="1">
    <location>
        <begin position="161"/>
        <end position="183"/>
    </location>
</feature>
<evidence type="ECO:0000313" key="6">
    <source>
        <dbReference type="EMBL" id="KAE9138081.1"/>
    </source>
</evidence>
<evidence type="ECO:0000313" key="11">
    <source>
        <dbReference type="EMBL" id="KAE9328488.1"/>
    </source>
</evidence>
<evidence type="ECO:0000256" key="2">
    <source>
        <dbReference type="SAM" id="Phobius"/>
    </source>
</evidence>
<dbReference type="PANTHER" id="PTHR28165:SF1">
    <property type="entry name" value="NON-CLASSICAL EXPORT PROTEIN 2-RELATED"/>
    <property type="match status" value="1"/>
</dbReference>
<evidence type="ECO:0000313" key="15">
    <source>
        <dbReference type="Proteomes" id="UP000440367"/>
    </source>
</evidence>
<dbReference type="OrthoDB" id="111856at2759"/>
<keyword evidence="2" id="KW-0472">Membrane</keyword>
<dbReference type="EMBL" id="QXGC01000032">
    <property type="protein sequence ID" value="KAE9253765.1"/>
    <property type="molecule type" value="Genomic_DNA"/>
</dbReference>
<dbReference type="Proteomes" id="UP000460718">
    <property type="component" value="Unassembled WGS sequence"/>
</dbReference>
<evidence type="ECO:0000313" key="3">
    <source>
        <dbReference type="EMBL" id="KAE8948817.1"/>
    </source>
</evidence>
<evidence type="ECO:0000256" key="1">
    <source>
        <dbReference type="SAM" id="MobiDB-lite"/>
    </source>
</evidence>
<keyword evidence="2" id="KW-0812">Transmembrane</keyword>
<evidence type="ECO:0000313" key="19">
    <source>
        <dbReference type="Proteomes" id="UP000476176"/>
    </source>
</evidence>
<evidence type="ECO:0000313" key="9">
    <source>
        <dbReference type="EMBL" id="KAE9253765.1"/>
    </source>
</evidence>
<dbReference type="Proteomes" id="UP000488956">
    <property type="component" value="Unassembled WGS sequence"/>
</dbReference>
<evidence type="ECO:0000313" key="7">
    <source>
        <dbReference type="EMBL" id="KAE9154696.1"/>
    </source>
</evidence>
<name>A0A6A3ZHZ3_9STRA</name>
<dbReference type="EMBL" id="QXGD01000047">
    <property type="protein sequence ID" value="KAE9256360.1"/>
    <property type="molecule type" value="Genomic_DNA"/>
</dbReference>
<evidence type="ECO:0000313" key="13">
    <source>
        <dbReference type="Proteomes" id="UP000433483"/>
    </source>
</evidence>
<reference evidence="12 13" key="1">
    <citation type="submission" date="2018-08" db="EMBL/GenBank/DDBJ databases">
        <title>Genomic investigation of the strawberry pathogen Phytophthora fragariae indicates pathogenicity is determined by transcriptional variation in three key races.</title>
        <authorList>
            <person name="Adams T.M."/>
            <person name="Armitage A.D."/>
            <person name="Sobczyk M.K."/>
            <person name="Bates H.J."/>
            <person name="Dunwell J.M."/>
            <person name="Nellist C.F."/>
            <person name="Harrison R.J."/>
        </authorList>
    </citation>
    <scope>NUCLEOTIDE SEQUENCE [LARGE SCALE GENOMIC DNA]</scope>
    <source>
        <strain evidence="11 14">A4</strain>
        <strain evidence="10 15">BC-1</strain>
        <strain evidence="9 19">BC-23</strain>
        <strain evidence="8 13">NOV-27</strain>
        <strain evidence="7 16">NOV-5</strain>
        <strain evidence="6 17">NOV-71</strain>
        <strain evidence="3 12">NOV-9</strain>
        <strain evidence="5 20">ONT-3</strain>
        <strain evidence="4 18">SCRP245</strain>
    </source>
</reference>
<evidence type="ECO:0008006" key="21">
    <source>
        <dbReference type="Google" id="ProtNLM"/>
    </source>
</evidence>
<dbReference type="EMBL" id="QXGA01000032">
    <property type="protein sequence ID" value="KAE9154696.1"/>
    <property type="molecule type" value="Genomic_DNA"/>
</dbReference>
<dbReference type="EMBL" id="QXGE01000033">
    <property type="protein sequence ID" value="KAE9328488.1"/>
    <property type="molecule type" value="Genomic_DNA"/>
</dbReference>
<dbReference type="EMBL" id="QXFW01000026">
    <property type="protein sequence ID" value="KAE9029539.1"/>
    <property type="molecule type" value="Genomic_DNA"/>
</dbReference>
<dbReference type="EMBL" id="QXGF01000038">
    <property type="protein sequence ID" value="KAE8948817.1"/>
    <property type="molecule type" value="Genomic_DNA"/>
</dbReference>
<evidence type="ECO:0000313" key="20">
    <source>
        <dbReference type="Proteomes" id="UP000488956"/>
    </source>
</evidence>
<feature type="transmembrane region" description="Helical" evidence="2">
    <location>
        <begin position="12"/>
        <end position="35"/>
    </location>
</feature>
<dbReference type="EMBL" id="QXFZ01000038">
    <property type="protein sequence ID" value="KAE9138081.1"/>
    <property type="molecule type" value="Genomic_DNA"/>
</dbReference>
<dbReference type="Proteomes" id="UP000440367">
    <property type="component" value="Unassembled WGS sequence"/>
</dbReference>
<dbReference type="AlphaFoldDB" id="A0A6A3ZHZ3"/>